<evidence type="ECO:0000313" key="4">
    <source>
        <dbReference type="EMBL" id="SHO62104.1"/>
    </source>
</evidence>
<organism evidence="4 5">
    <name type="scientific">Algoriphagus zhangzhouensis</name>
    <dbReference type="NCBI Taxonomy" id="1073327"/>
    <lineage>
        <taxon>Bacteria</taxon>
        <taxon>Pseudomonadati</taxon>
        <taxon>Bacteroidota</taxon>
        <taxon>Cytophagia</taxon>
        <taxon>Cytophagales</taxon>
        <taxon>Cyclobacteriaceae</taxon>
        <taxon>Algoriphagus</taxon>
    </lineage>
</organism>
<dbReference type="InterPro" id="IPR004839">
    <property type="entry name" value="Aminotransferase_I/II_large"/>
</dbReference>
<dbReference type="InterPro" id="IPR015424">
    <property type="entry name" value="PyrdxlP-dep_Trfase"/>
</dbReference>
<gene>
    <name evidence="4" type="ORF">SAMN04488108_1876</name>
</gene>
<dbReference type="SUPFAM" id="SSF53383">
    <property type="entry name" value="PLP-dependent transferases"/>
    <property type="match status" value="1"/>
</dbReference>
<evidence type="ECO:0000259" key="3">
    <source>
        <dbReference type="Pfam" id="PF00155"/>
    </source>
</evidence>
<dbReference type="GO" id="GO:0016740">
    <property type="term" value="F:transferase activity"/>
    <property type="evidence" value="ECO:0007669"/>
    <property type="project" value="UniProtKB-KW"/>
</dbReference>
<dbReference type="EMBL" id="FRXN01000002">
    <property type="protein sequence ID" value="SHO62104.1"/>
    <property type="molecule type" value="Genomic_DNA"/>
</dbReference>
<accession>A0A1M7ZB28</accession>
<evidence type="ECO:0000256" key="1">
    <source>
        <dbReference type="ARBA" id="ARBA00001933"/>
    </source>
</evidence>
<feature type="domain" description="Aminotransferase class I/classII large" evidence="3">
    <location>
        <begin position="74"/>
        <end position="349"/>
    </location>
</feature>
<dbReference type="InterPro" id="IPR015422">
    <property type="entry name" value="PyrdxlP-dep_Trfase_small"/>
</dbReference>
<comment type="cofactor">
    <cofactor evidence="1">
        <name>pyridoxal 5'-phosphate</name>
        <dbReference type="ChEBI" id="CHEBI:597326"/>
    </cofactor>
</comment>
<dbReference type="InterPro" id="IPR015421">
    <property type="entry name" value="PyrdxlP-dep_Trfase_major"/>
</dbReference>
<evidence type="ECO:0000256" key="2">
    <source>
        <dbReference type="ARBA" id="ARBA00022679"/>
    </source>
</evidence>
<dbReference type="STRING" id="1073327.SAMN04488108_1876"/>
<dbReference type="InterPro" id="IPR050087">
    <property type="entry name" value="AON_synthase_class-II"/>
</dbReference>
<dbReference type="Gene3D" id="3.90.1150.10">
    <property type="entry name" value="Aspartate Aminotransferase, domain 1"/>
    <property type="match status" value="1"/>
</dbReference>
<evidence type="ECO:0000313" key="5">
    <source>
        <dbReference type="Proteomes" id="UP000184609"/>
    </source>
</evidence>
<protein>
    <submittedName>
        <fullName evidence="4">7-keto-8-aminopelargonate synthetase</fullName>
    </submittedName>
</protein>
<reference evidence="5" key="1">
    <citation type="submission" date="2016-12" db="EMBL/GenBank/DDBJ databases">
        <authorList>
            <person name="Varghese N."/>
            <person name="Submissions S."/>
        </authorList>
    </citation>
    <scope>NUCLEOTIDE SEQUENCE [LARGE SCALE GENOMIC DNA]</scope>
    <source>
        <strain evidence="5">DSM 25035</strain>
    </source>
</reference>
<dbReference type="RefSeq" id="WP_073571501.1">
    <property type="nucleotide sequence ID" value="NZ_FRXN01000002.1"/>
</dbReference>
<dbReference type="OrthoDB" id="846426at2"/>
<dbReference type="PANTHER" id="PTHR13693">
    <property type="entry name" value="CLASS II AMINOTRANSFERASE/8-AMINO-7-OXONONANOATE SYNTHASE"/>
    <property type="match status" value="1"/>
</dbReference>
<name>A0A1M7ZB28_9BACT</name>
<proteinExistence type="predicted"/>
<dbReference type="Proteomes" id="UP000184609">
    <property type="component" value="Unassembled WGS sequence"/>
</dbReference>
<keyword evidence="2" id="KW-0808">Transferase</keyword>
<dbReference type="Gene3D" id="3.40.640.10">
    <property type="entry name" value="Type I PLP-dependent aspartate aminotransferase-like (Major domain)"/>
    <property type="match status" value="1"/>
</dbReference>
<sequence>MAGKIHFLEEGISRIIQLDGKEFLYFSGTSYLGMTQNSEFLNSISQNLQKWGSNHGQSRLNNIRIPIFDEFETYFSINSEAEDAAALSSGFIAGIASTQLLAKEADQIWIAPDAHPAILPEGLFPNTQLNFTQWKNECLETSKGLKSHRILILGNAVDAFTAQIHDYSWVKEIANDHEVTLLVDDSHAFGVLGKGIFGTYSQWDAPTYNLVVCGSLGKGLAIPAGIVLGDRETIQKLRGTALYGGASPGSPSHLAAFLECQSEFESQQNQLFNNCKEFHSAISDSPEIEGSENYPVFKFTKDTWVQKLEEKGIIISSFRYPKPDSPLINRIIISAFHRPEDISYLVQTLKELKSNEA</sequence>
<dbReference type="Pfam" id="PF00155">
    <property type="entry name" value="Aminotran_1_2"/>
    <property type="match status" value="1"/>
</dbReference>
<dbReference type="GO" id="GO:0030170">
    <property type="term" value="F:pyridoxal phosphate binding"/>
    <property type="evidence" value="ECO:0007669"/>
    <property type="project" value="InterPro"/>
</dbReference>
<dbReference type="AlphaFoldDB" id="A0A1M7ZB28"/>
<keyword evidence="5" id="KW-1185">Reference proteome</keyword>